<feature type="transmembrane region" description="Helical" evidence="5">
    <location>
        <begin position="423"/>
        <end position="441"/>
    </location>
</feature>
<dbReference type="STRING" id="446470.Snas_5108"/>
<dbReference type="EMBL" id="CP001778">
    <property type="protein sequence ID" value="ADD44743.1"/>
    <property type="molecule type" value="Genomic_DNA"/>
</dbReference>
<organism evidence="7 8">
    <name type="scientific">Stackebrandtia nassauensis (strain DSM 44728 / CIP 108903 / NRRL B-16338 / NBRC 102104 / LLR-40K-21)</name>
    <dbReference type="NCBI Taxonomy" id="446470"/>
    <lineage>
        <taxon>Bacteria</taxon>
        <taxon>Bacillati</taxon>
        <taxon>Actinomycetota</taxon>
        <taxon>Actinomycetes</taxon>
        <taxon>Glycomycetales</taxon>
        <taxon>Glycomycetaceae</taxon>
        <taxon>Stackebrandtia</taxon>
    </lineage>
</organism>
<feature type="transmembrane region" description="Helical" evidence="5">
    <location>
        <begin position="89"/>
        <end position="108"/>
    </location>
</feature>
<feature type="transmembrane region" description="Helical" evidence="5">
    <location>
        <begin position="114"/>
        <end position="136"/>
    </location>
</feature>
<feature type="transmembrane region" description="Helical" evidence="5">
    <location>
        <begin position="182"/>
        <end position="202"/>
    </location>
</feature>
<dbReference type="CDD" id="cd17321">
    <property type="entry name" value="MFS_MMR_MDR_like"/>
    <property type="match status" value="1"/>
</dbReference>
<evidence type="ECO:0000313" key="8">
    <source>
        <dbReference type="Proteomes" id="UP000000844"/>
    </source>
</evidence>
<feature type="transmembrane region" description="Helical" evidence="5">
    <location>
        <begin position="456"/>
        <end position="474"/>
    </location>
</feature>
<evidence type="ECO:0000256" key="3">
    <source>
        <dbReference type="ARBA" id="ARBA00022989"/>
    </source>
</evidence>
<feature type="transmembrane region" description="Helical" evidence="5">
    <location>
        <begin position="239"/>
        <end position="261"/>
    </location>
</feature>
<dbReference type="OrthoDB" id="783189at2"/>
<feature type="transmembrane region" description="Helical" evidence="5">
    <location>
        <begin position="214"/>
        <end position="233"/>
    </location>
</feature>
<dbReference type="AlphaFoldDB" id="D3QAU7"/>
<dbReference type="InterPro" id="IPR036259">
    <property type="entry name" value="MFS_trans_sf"/>
</dbReference>
<dbReference type="PROSITE" id="PS50850">
    <property type="entry name" value="MFS"/>
    <property type="match status" value="1"/>
</dbReference>
<dbReference type="PANTHER" id="PTHR42718">
    <property type="entry name" value="MAJOR FACILITATOR SUPERFAMILY MULTIDRUG TRANSPORTER MFSC"/>
    <property type="match status" value="1"/>
</dbReference>
<evidence type="ECO:0000259" key="6">
    <source>
        <dbReference type="PROSITE" id="PS50850"/>
    </source>
</evidence>
<dbReference type="HOGENOM" id="CLU_000960_28_2_11"/>
<keyword evidence="8" id="KW-1185">Reference proteome</keyword>
<dbReference type="InterPro" id="IPR020846">
    <property type="entry name" value="MFS_dom"/>
</dbReference>
<dbReference type="GO" id="GO:0022857">
    <property type="term" value="F:transmembrane transporter activity"/>
    <property type="evidence" value="ECO:0007669"/>
    <property type="project" value="InterPro"/>
</dbReference>
<dbReference type="GO" id="GO:0005886">
    <property type="term" value="C:plasma membrane"/>
    <property type="evidence" value="ECO:0007669"/>
    <property type="project" value="UniProtKB-SubCell"/>
</dbReference>
<feature type="transmembrane region" description="Helical" evidence="5">
    <location>
        <begin position="314"/>
        <end position="336"/>
    </location>
</feature>
<comment type="subcellular location">
    <subcellularLocation>
        <location evidence="1">Cell membrane</location>
        <topology evidence="1">Multi-pass membrane protein</topology>
    </subcellularLocation>
</comment>
<keyword evidence="2 5" id="KW-0812">Transmembrane</keyword>
<feature type="transmembrane region" description="Helical" evidence="5">
    <location>
        <begin position="348"/>
        <end position="368"/>
    </location>
</feature>
<evidence type="ECO:0000256" key="4">
    <source>
        <dbReference type="ARBA" id="ARBA00023136"/>
    </source>
</evidence>
<dbReference type="SUPFAM" id="SSF103473">
    <property type="entry name" value="MFS general substrate transporter"/>
    <property type="match status" value="2"/>
</dbReference>
<dbReference type="PANTHER" id="PTHR42718:SF39">
    <property type="entry name" value="ACTINORHODIN TRANSPORTER-RELATED"/>
    <property type="match status" value="1"/>
</dbReference>
<accession>D3QAU7</accession>
<dbReference type="eggNOG" id="COG0477">
    <property type="taxonomic scope" value="Bacteria"/>
</dbReference>
<dbReference type="RefSeq" id="WP_013020314.1">
    <property type="nucleotide sequence ID" value="NC_013947.1"/>
</dbReference>
<protein>
    <submittedName>
        <fullName evidence="7">Major facilitator superfamily MFS_1</fullName>
    </submittedName>
</protein>
<keyword evidence="4 5" id="KW-0472">Membrane</keyword>
<dbReference type="Proteomes" id="UP000000844">
    <property type="component" value="Chromosome"/>
</dbReference>
<dbReference type="Gene3D" id="1.20.1720.10">
    <property type="entry name" value="Multidrug resistance protein D"/>
    <property type="match status" value="1"/>
</dbReference>
<gene>
    <name evidence="7" type="ordered locus">Snas_5108</name>
</gene>
<name>D3QAU7_STANL</name>
<feature type="domain" description="Major facilitator superfamily (MFS) profile" evidence="6">
    <location>
        <begin position="23"/>
        <end position="479"/>
    </location>
</feature>
<reference evidence="7 8" key="1">
    <citation type="journal article" date="2009" name="Stand. Genomic Sci.">
        <title>Complete genome sequence of Stackebrandtia nassauensis type strain (LLR-40K-21).</title>
        <authorList>
            <person name="Munk C."/>
            <person name="Lapidus A."/>
            <person name="Copeland A."/>
            <person name="Jando M."/>
            <person name="Mayilraj S."/>
            <person name="Glavina Del Rio T."/>
            <person name="Nolan M."/>
            <person name="Chen F."/>
            <person name="Lucas S."/>
            <person name="Tice H."/>
            <person name="Cheng J.F."/>
            <person name="Han C."/>
            <person name="Detter J.C."/>
            <person name="Bruce D."/>
            <person name="Goodwin L."/>
            <person name="Chain P."/>
            <person name="Pitluck S."/>
            <person name="Goker M."/>
            <person name="Ovchinikova G."/>
            <person name="Pati A."/>
            <person name="Ivanova N."/>
            <person name="Mavromatis K."/>
            <person name="Chen A."/>
            <person name="Palaniappan K."/>
            <person name="Land M."/>
            <person name="Hauser L."/>
            <person name="Chang Y.J."/>
            <person name="Jeffries C.D."/>
            <person name="Bristow J."/>
            <person name="Eisen J.A."/>
            <person name="Markowitz V."/>
            <person name="Hugenholtz P."/>
            <person name="Kyrpides N.C."/>
            <person name="Klenk H.P."/>
        </authorList>
    </citation>
    <scope>NUCLEOTIDE SEQUENCE [LARGE SCALE GENOMIC DNA]</scope>
    <source>
        <strain evidence="8">DSM 44728 / CIP 108903 / NRRL B-16338 / NBRC 102104 / LLR-40K-21</strain>
    </source>
</reference>
<dbReference type="InterPro" id="IPR011701">
    <property type="entry name" value="MFS"/>
</dbReference>
<keyword evidence="3 5" id="KW-1133">Transmembrane helix</keyword>
<evidence type="ECO:0000256" key="2">
    <source>
        <dbReference type="ARBA" id="ARBA00022692"/>
    </source>
</evidence>
<feature type="transmembrane region" description="Helical" evidence="5">
    <location>
        <begin position="57"/>
        <end position="77"/>
    </location>
</feature>
<feature type="transmembrane region" description="Helical" evidence="5">
    <location>
        <begin position="24"/>
        <end position="45"/>
    </location>
</feature>
<feature type="transmembrane region" description="Helical" evidence="5">
    <location>
        <begin position="148"/>
        <end position="170"/>
    </location>
</feature>
<dbReference type="Pfam" id="PF07690">
    <property type="entry name" value="MFS_1"/>
    <property type="match status" value="1"/>
</dbReference>
<evidence type="ECO:0000256" key="5">
    <source>
        <dbReference type="SAM" id="Phobius"/>
    </source>
</evidence>
<evidence type="ECO:0000256" key="1">
    <source>
        <dbReference type="ARBA" id="ARBA00004651"/>
    </source>
</evidence>
<sequence length="480" mass="50379">MTAPAAVTATSTADGGAARRGPMLATLLIAWFMAQFDFFVVNVAAPSLSHNLNVTPAALELVVGGYAFTYAAGMITGGRLGDRLGHRRMFVYGMAAFTLASVLCGLAMNPGQLIAFRLLQGLTGAAMVPQVLALITATFPVAERPKALGWYALTGGLASISGQVLGGLLVDVNLFGLEWRTIFLINLPIGLLTVPLALKLLPRHTPGARIGLDPVGAIGMALTLGAVLVPLGLGNSQHWPLWTWLSLGAAVPLAVFTVWWQRRLHRGGGQPVLELALFKVKTYAAGMAAGAAFMVYWAGFMFTLALLLQSGYEFTAFQAGLCFLPMGVLFSTAALAGGRLVRRFGLRVPLTGSIIVLIGLLVAIAAMWTSTDAANLPLLIVGFSIMGTGNGLLLPQLVSASLTEVRREQAGIGAGMVATSQQFAQAAGAAILGAVFFAVVHNREGLAAYDTAMERVLYIDLGLLAVVASLVIYLHRHAKL</sequence>
<dbReference type="Gene3D" id="1.20.1250.20">
    <property type="entry name" value="MFS general substrate transporter like domains"/>
    <property type="match status" value="1"/>
</dbReference>
<dbReference type="KEGG" id="sna:Snas_5108"/>
<proteinExistence type="predicted"/>
<feature type="transmembrane region" description="Helical" evidence="5">
    <location>
        <begin position="282"/>
        <end position="308"/>
    </location>
</feature>
<evidence type="ECO:0000313" key="7">
    <source>
        <dbReference type="EMBL" id="ADD44743.1"/>
    </source>
</evidence>
<feature type="transmembrane region" description="Helical" evidence="5">
    <location>
        <begin position="380"/>
        <end position="402"/>
    </location>
</feature>